<evidence type="ECO:0000313" key="3">
    <source>
        <dbReference type="Proteomes" id="UP001419268"/>
    </source>
</evidence>
<accession>A0AAP0PH67</accession>
<keyword evidence="1" id="KW-0812">Transmembrane</keyword>
<feature type="transmembrane region" description="Helical" evidence="1">
    <location>
        <begin position="53"/>
        <end position="74"/>
    </location>
</feature>
<feature type="transmembrane region" description="Helical" evidence="1">
    <location>
        <begin position="20"/>
        <end position="41"/>
    </location>
</feature>
<reference evidence="2 3" key="1">
    <citation type="submission" date="2024-01" db="EMBL/GenBank/DDBJ databases">
        <title>Genome assemblies of Stephania.</title>
        <authorList>
            <person name="Yang L."/>
        </authorList>
    </citation>
    <scope>NUCLEOTIDE SEQUENCE [LARGE SCALE GENOMIC DNA]</scope>
    <source>
        <strain evidence="2">JXDWG</strain>
        <tissue evidence="2">Leaf</tissue>
    </source>
</reference>
<keyword evidence="1" id="KW-0472">Membrane</keyword>
<dbReference type="PANTHER" id="PTHR35307">
    <property type="entry name" value="PROTEIN, PUTATIVE-RELATED"/>
    <property type="match status" value="1"/>
</dbReference>
<name>A0AAP0PH67_9MAGN</name>
<gene>
    <name evidence="2" type="ORF">Scep_010571</name>
</gene>
<comment type="caution">
    <text evidence="2">The sequence shown here is derived from an EMBL/GenBank/DDBJ whole genome shotgun (WGS) entry which is preliminary data.</text>
</comment>
<evidence type="ECO:0000313" key="2">
    <source>
        <dbReference type="EMBL" id="KAK9140890.1"/>
    </source>
</evidence>
<dbReference type="AlphaFoldDB" id="A0AAP0PH67"/>
<feature type="transmembrane region" description="Helical" evidence="1">
    <location>
        <begin position="251"/>
        <end position="273"/>
    </location>
</feature>
<sequence>MTSNGNKVNDDNKFSTPMPMIGLDMAGATLVCLVLMLCDIFSSIRQRKPWIPCRFFVLNSFSLTLLSVATKLPVDLTTSMPSAYDQLSKLCGTSLICISIGFFRLSIVDMNESELSSNLSSLTLIVLTVVVDVSLQISTGAIFLFKVQHVINLVLMLALLCVASCFRFKVCTYYFSEHFRKSLKHMPKNIHTLKRCYIHSYITNPQLMLSRFAPSATVGMLCFISCVVLLESVFQTLSLDRGTKEASDYKWSIWGVVWLQILTTVVGTSAVVFRSLTFARQMYSLLFMSLKRNTILECYSLFLLAQRNWTLYSRALNHSQILFQVFRALENILDSSLFLMRICADCVDKLILTTICEIGDRFAQAMMKSNIIAFSKNKRRDDDDDEMMVMLRKEFDEGLEGATSLSAPNFYSDYLLRKSIADMHHLLKFLGKPAYGSMELLKQIGQSSDELLLLVCLVRIADSLVPSLQTASLVCALDQAFEIIVFIHERTKVTSASINMKINFAKDIWMSRSIKNHWFQTCVIEHFKQGICTNHFRDHVHETVHHKELLKVVSHELYDISSIIGEPRISNVIIGGTNEQIGELYDLIEQLFVALVHSFIEQLPGVIFNGLNEGVPTLEFQNNVTISMKLIARLKILEMEPSGFASGNIKSFMASHDAVEKDKESAGSTSFGSKNHVDDNLVFPTTNDDAGITEAVYANLEIMMKDNKKVNGVLGEDFAA</sequence>
<keyword evidence="3" id="KW-1185">Reference proteome</keyword>
<proteinExistence type="predicted"/>
<feature type="transmembrane region" description="Helical" evidence="1">
    <location>
        <begin position="119"/>
        <end position="145"/>
    </location>
</feature>
<keyword evidence="1" id="KW-1133">Transmembrane helix</keyword>
<organism evidence="2 3">
    <name type="scientific">Stephania cephalantha</name>
    <dbReference type="NCBI Taxonomy" id="152367"/>
    <lineage>
        <taxon>Eukaryota</taxon>
        <taxon>Viridiplantae</taxon>
        <taxon>Streptophyta</taxon>
        <taxon>Embryophyta</taxon>
        <taxon>Tracheophyta</taxon>
        <taxon>Spermatophyta</taxon>
        <taxon>Magnoliopsida</taxon>
        <taxon>Ranunculales</taxon>
        <taxon>Menispermaceae</taxon>
        <taxon>Menispermoideae</taxon>
        <taxon>Cissampelideae</taxon>
        <taxon>Stephania</taxon>
    </lineage>
</organism>
<dbReference type="EMBL" id="JBBNAG010000004">
    <property type="protein sequence ID" value="KAK9140890.1"/>
    <property type="molecule type" value="Genomic_DNA"/>
</dbReference>
<feature type="transmembrane region" description="Helical" evidence="1">
    <location>
        <begin position="212"/>
        <end position="231"/>
    </location>
</feature>
<protein>
    <submittedName>
        <fullName evidence="2">Uncharacterized protein</fullName>
    </submittedName>
</protein>
<dbReference type="PANTHER" id="PTHR35307:SF6">
    <property type="entry name" value="TRANSMEMBRANE PROTEIN"/>
    <property type="match status" value="1"/>
</dbReference>
<dbReference type="Proteomes" id="UP001419268">
    <property type="component" value="Unassembled WGS sequence"/>
</dbReference>
<evidence type="ECO:0000256" key="1">
    <source>
        <dbReference type="SAM" id="Phobius"/>
    </source>
</evidence>
<feature type="transmembrane region" description="Helical" evidence="1">
    <location>
        <begin position="151"/>
        <end position="176"/>
    </location>
</feature>